<dbReference type="GO" id="GO:1901255">
    <property type="term" value="P:nucleotide-excision repair involved in interstrand cross-link repair"/>
    <property type="evidence" value="ECO:0007669"/>
    <property type="project" value="TreeGrafter"/>
</dbReference>
<dbReference type="InterPro" id="IPR037129">
    <property type="entry name" value="XPA_sf"/>
</dbReference>
<keyword evidence="3" id="KW-0539">Nucleus</keyword>
<evidence type="ECO:0000313" key="7">
    <source>
        <dbReference type="EMBL" id="CED84974.1"/>
    </source>
</evidence>
<dbReference type="Gene3D" id="3.90.530.10">
    <property type="entry name" value="XPA C-terminal domain"/>
    <property type="match status" value="1"/>
</dbReference>
<sequence>MTQLIQSGAAGGFGQGSADLITMKGYTEAVVGFTSSAEDILPIVLTPCIGFIVDSSIHPLVPVVIVNLAGTINAFPFQVTIPLLVADQDKLGIAFGIWRAFNNSGSTIMDIAFGILQDGTENMGYDKVLYLAISLKTWAFVLCFCYIFIDYKFLRRGMTFSEKERIRREELIEYRNADPLTARPVNIINQPNIQGYSAFMPPDPSAAKLASLNRLKAKQSIRASALAAQKNKPPSPKKTSGGPTTQPKDSRDATKGLKPAELPKLTKDPRLGNYFEYDLSKMVNSRGGFLVEDDEGNSEKAILERRRREEREQAQKAGAWEPGLDPEASPRCMKCGTIEIERRFMDVFGVAVCNTCKKADPDKFSLLTKTECKEDYLLTDDELNDGSILQHMLRPNPHGGAFSNMMLFLRTQVESFAFQKWGGPDELDAEYERREREKRERRDKKFQKGLRELRSRTKNNPYQQRRDAEHVHEFTMRPEASCKRCEDCGFEIQIELI</sequence>
<feature type="region of interest" description="Disordered" evidence="4">
    <location>
        <begin position="432"/>
        <end position="467"/>
    </location>
</feature>
<keyword evidence="5" id="KW-1133">Transmembrane helix</keyword>
<dbReference type="SUPFAM" id="SSF46955">
    <property type="entry name" value="Putative DNA-binding domain"/>
    <property type="match status" value="1"/>
</dbReference>
<dbReference type="InterPro" id="IPR009061">
    <property type="entry name" value="DNA-bd_dom_put_sf"/>
</dbReference>
<feature type="domain" description="XPA C-terminal" evidence="6">
    <location>
        <begin position="363"/>
        <end position="413"/>
    </location>
</feature>
<evidence type="ECO:0000256" key="2">
    <source>
        <dbReference type="ARBA" id="ARBA00022833"/>
    </source>
</evidence>
<protein>
    <submittedName>
        <fullName evidence="7">DNA excision repair protein XPA/XPAC/RAD14</fullName>
    </submittedName>
</protein>
<evidence type="ECO:0000256" key="1">
    <source>
        <dbReference type="ARBA" id="ARBA00004123"/>
    </source>
</evidence>
<evidence type="ECO:0000256" key="4">
    <source>
        <dbReference type="SAM" id="MobiDB-lite"/>
    </source>
</evidence>
<evidence type="ECO:0000256" key="5">
    <source>
        <dbReference type="SAM" id="Phobius"/>
    </source>
</evidence>
<reference evidence="7" key="1">
    <citation type="submission" date="2014-08" db="EMBL/GenBank/DDBJ databases">
        <authorList>
            <person name="Sharma Rahul"/>
            <person name="Thines Marco"/>
        </authorList>
    </citation>
    <scope>NUCLEOTIDE SEQUENCE</scope>
</reference>
<name>A0A0F7SW35_PHARH</name>
<dbReference type="InterPro" id="IPR022656">
    <property type="entry name" value="XPA_C"/>
</dbReference>
<keyword evidence="2" id="KW-0862">Zinc</keyword>
<evidence type="ECO:0000259" key="6">
    <source>
        <dbReference type="Pfam" id="PF05181"/>
    </source>
</evidence>
<dbReference type="AlphaFoldDB" id="A0A0F7SW35"/>
<keyword evidence="5" id="KW-0812">Transmembrane</keyword>
<dbReference type="EMBL" id="LN483332">
    <property type="protein sequence ID" value="CED84974.1"/>
    <property type="molecule type" value="Genomic_DNA"/>
</dbReference>
<comment type="subcellular location">
    <subcellularLocation>
        <location evidence="1">Nucleus</location>
    </subcellularLocation>
</comment>
<dbReference type="InterPro" id="IPR036259">
    <property type="entry name" value="MFS_trans_sf"/>
</dbReference>
<dbReference type="NCBIfam" id="TIGR00598">
    <property type="entry name" value="rad14"/>
    <property type="match status" value="1"/>
</dbReference>
<feature type="transmembrane region" description="Helical" evidence="5">
    <location>
        <begin position="128"/>
        <end position="149"/>
    </location>
</feature>
<feature type="region of interest" description="Disordered" evidence="4">
    <location>
        <begin position="301"/>
        <end position="322"/>
    </location>
</feature>
<organism evidence="7">
    <name type="scientific">Phaffia rhodozyma</name>
    <name type="common">Yeast</name>
    <name type="synonym">Xanthophyllomyces dendrorhous</name>
    <dbReference type="NCBI Taxonomy" id="264483"/>
    <lineage>
        <taxon>Eukaryota</taxon>
        <taxon>Fungi</taxon>
        <taxon>Dikarya</taxon>
        <taxon>Basidiomycota</taxon>
        <taxon>Agaricomycotina</taxon>
        <taxon>Tremellomycetes</taxon>
        <taxon>Cystofilobasidiales</taxon>
        <taxon>Mrakiaceae</taxon>
        <taxon>Phaffia</taxon>
    </lineage>
</organism>
<dbReference type="GO" id="GO:0006284">
    <property type="term" value="P:base-excision repair"/>
    <property type="evidence" value="ECO:0007669"/>
    <property type="project" value="TreeGrafter"/>
</dbReference>
<dbReference type="GO" id="GO:0000110">
    <property type="term" value="C:nucleotide-excision repair factor 1 complex"/>
    <property type="evidence" value="ECO:0007669"/>
    <property type="project" value="TreeGrafter"/>
</dbReference>
<dbReference type="PANTHER" id="PTHR10142">
    <property type="entry name" value="DNA REPAIR PROTEIN COMPLEMENTING XP-A CELLS"/>
    <property type="match status" value="1"/>
</dbReference>
<feature type="region of interest" description="Disordered" evidence="4">
    <location>
        <begin position="223"/>
        <end position="265"/>
    </location>
</feature>
<accession>A0A0F7SW35</accession>
<dbReference type="CDD" id="cd21077">
    <property type="entry name" value="DBD_Rad14"/>
    <property type="match status" value="1"/>
</dbReference>
<keyword evidence="5" id="KW-0472">Membrane</keyword>
<dbReference type="InterPro" id="IPR022658">
    <property type="entry name" value="XPA_CS"/>
</dbReference>
<feature type="compositionally biased region" description="Basic and acidic residues" evidence="4">
    <location>
        <begin position="301"/>
        <end position="314"/>
    </location>
</feature>
<dbReference type="GO" id="GO:0000715">
    <property type="term" value="P:nucleotide-excision repair, DNA damage recognition"/>
    <property type="evidence" value="ECO:0007669"/>
    <property type="project" value="TreeGrafter"/>
</dbReference>
<dbReference type="SUPFAM" id="SSF103473">
    <property type="entry name" value="MFS general substrate transporter"/>
    <property type="match status" value="1"/>
</dbReference>
<evidence type="ECO:0000256" key="3">
    <source>
        <dbReference type="ARBA" id="ARBA00023242"/>
    </source>
</evidence>
<proteinExistence type="predicted"/>
<dbReference type="PANTHER" id="PTHR10142:SF0">
    <property type="entry name" value="DNA REPAIR PROTEIN COMPLEMENTING XP-A CELLS"/>
    <property type="match status" value="1"/>
</dbReference>
<dbReference type="PROSITE" id="PS00753">
    <property type="entry name" value="XPA_2"/>
    <property type="match status" value="1"/>
</dbReference>
<dbReference type="InterPro" id="IPR000465">
    <property type="entry name" value="XPA/RAD14"/>
</dbReference>
<dbReference type="GO" id="GO:0003684">
    <property type="term" value="F:damaged DNA binding"/>
    <property type="evidence" value="ECO:0007669"/>
    <property type="project" value="InterPro"/>
</dbReference>
<dbReference type="GO" id="GO:0070914">
    <property type="term" value="P:UV-damage excision repair"/>
    <property type="evidence" value="ECO:0007669"/>
    <property type="project" value="TreeGrafter"/>
</dbReference>
<dbReference type="Pfam" id="PF05181">
    <property type="entry name" value="XPA_C"/>
    <property type="match status" value="1"/>
</dbReference>